<evidence type="ECO:0000313" key="3">
    <source>
        <dbReference type="Proteomes" id="UP000000692"/>
    </source>
</evidence>
<dbReference type="Proteomes" id="UP000000692">
    <property type="component" value="Plasmid 2"/>
</dbReference>
<sequence>MLVLAYHLRVALALRDHHCGDLARQPPIALRPRRICLRAQRHCILIGAGNTEIIRHILAGLRHAIDAIRLFHRRVHKPPANGGVMDFSGARKGGFGLWHHERRARHALHAARDHQIGLARRNGARRGNDRIHARSAQAIDRRPRDLNRQPRQQQRHPRHIAVILARLIGTAKDHIIDRRPIDTGVARHQRPQRHRAQVIGPHHRQRTAKTPDRRTDVVANINVTHGSNLWHNQIGNFAHDMQSRAGHRLQFIKRHPRQLLAQHEPPALDINHRKRGINPRHAPYPGQRQRAAFQQFRPPVLGHVIGDHRDAFGAMYQIHRAADRWHTLWPGRPIRQIAIFRDLISPQNRHIQMPAAHHRETIGMMEKRSTRVQRHRTLARIDQIPILGPRCRAFAKIQDAILGMENRLTARRLELRHLFGESDAKVHIRPVFDILRRAPRDLVVRQLHLRPPADRRHSPGSSLLPAQGSRPAPRAARKCRA</sequence>
<dbReference type="HOGENOM" id="CLU_567150_0_0_5"/>
<feature type="compositionally biased region" description="Basic and acidic residues" evidence="1">
    <location>
        <begin position="139"/>
        <end position="148"/>
    </location>
</feature>
<name>F9YBY3_KETVW</name>
<keyword evidence="3" id="KW-1185">Reference proteome</keyword>
<evidence type="ECO:0000256" key="1">
    <source>
        <dbReference type="SAM" id="MobiDB-lite"/>
    </source>
</evidence>
<feature type="region of interest" description="Disordered" evidence="1">
    <location>
        <begin position="450"/>
        <end position="481"/>
    </location>
</feature>
<feature type="region of interest" description="Disordered" evidence="1">
    <location>
        <begin position="122"/>
        <end position="156"/>
    </location>
</feature>
<reference evidence="2 3" key="1">
    <citation type="journal article" date="2011" name="J. Bacteriol.">
        <title>Complete genome sequence of the industrial strain Ketogulonicigenium vulgare WSH-001.</title>
        <authorList>
            <person name="Liu L."/>
            <person name="Li Y."/>
            <person name="Zhang J."/>
            <person name="Zhou Z."/>
            <person name="Liu J."/>
            <person name="Li X."/>
            <person name="Zhou J."/>
            <person name="Du G."/>
            <person name="Wang L."/>
            <person name="Chen J."/>
        </authorList>
    </citation>
    <scope>NUCLEOTIDE SEQUENCE [LARGE SCALE GENOMIC DNA]</scope>
    <source>
        <strain evidence="2 3">WSH-001</strain>
        <plasmid evidence="3">pKVU_200</plasmid>
    </source>
</reference>
<dbReference type="KEGG" id="kvl:KVU_PB0207"/>
<evidence type="ECO:0000313" key="2">
    <source>
        <dbReference type="EMBL" id="AEM42885.1"/>
    </source>
</evidence>
<proteinExistence type="predicted"/>
<geneLocation type="plasmid" evidence="3">
    <name>pKVU_200</name>
</geneLocation>
<dbReference type="EMBL" id="CP002020">
    <property type="protein sequence ID" value="AEM42885.1"/>
    <property type="molecule type" value="Genomic_DNA"/>
</dbReference>
<dbReference type="AlphaFoldDB" id="F9YBY3"/>
<protein>
    <submittedName>
        <fullName evidence="2">Uncharacterized protein</fullName>
    </submittedName>
</protein>
<gene>
    <name evidence="2" type="ordered locus">KVU_PB0207</name>
</gene>
<feature type="compositionally biased region" description="Basic residues" evidence="1">
    <location>
        <begin position="187"/>
        <end position="207"/>
    </location>
</feature>
<keyword evidence="2" id="KW-0614">Plasmid</keyword>
<organism evidence="2 3">
    <name type="scientific">Ketogulonicigenium vulgare (strain WSH-001)</name>
    <dbReference type="NCBI Taxonomy" id="759362"/>
    <lineage>
        <taxon>Bacteria</taxon>
        <taxon>Pseudomonadati</taxon>
        <taxon>Pseudomonadota</taxon>
        <taxon>Alphaproteobacteria</taxon>
        <taxon>Rhodobacterales</taxon>
        <taxon>Roseobacteraceae</taxon>
        <taxon>Ketogulonicigenium</taxon>
    </lineage>
</organism>
<feature type="region of interest" description="Disordered" evidence="1">
    <location>
        <begin position="186"/>
        <end position="212"/>
    </location>
</feature>
<accession>F9YBY3</accession>